<dbReference type="SMART" id="SM00813">
    <property type="entry name" value="Alpha-L-AF_C"/>
    <property type="match status" value="1"/>
</dbReference>
<dbReference type="Gene3D" id="3.20.20.80">
    <property type="entry name" value="Glycosidases"/>
    <property type="match status" value="1"/>
</dbReference>
<dbReference type="Pfam" id="PF22848">
    <property type="entry name" value="ASD1_dom"/>
    <property type="match status" value="1"/>
</dbReference>
<comment type="caution">
    <text evidence="9">The sequence shown here is derived from an EMBL/GenBank/DDBJ whole genome shotgun (WGS) entry which is preliminary data.</text>
</comment>
<evidence type="ECO:0000259" key="8">
    <source>
        <dbReference type="SMART" id="SM00813"/>
    </source>
</evidence>
<feature type="signal peptide" evidence="7">
    <location>
        <begin position="1"/>
        <end position="23"/>
    </location>
</feature>
<dbReference type="EMBL" id="JAZHYP010000003">
    <property type="protein sequence ID" value="MEN3323667.1"/>
    <property type="molecule type" value="Genomic_DNA"/>
</dbReference>
<protein>
    <recommendedName>
        <fullName evidence="3">non-reducing end alpha-L-arabinofuranosidase</fullName>
        <ecNumber evidence="3">3.2.1.55</ecNumber>
    </recommendedName>
</protein>
<gene>
    <name evidence="9" type="ORF">VP395_08005</name>
</gene>
<evidence type="ECO:0000313" key="10">
    <source>
        <dbReference type="Proteomes" id="UP001416393"/>
    </source>
</evidence>
<evidence type="ECO:0000256" key="6">
    <source>
        <dbReference type="ARBA" id="ARBA00023180"/>
    </source>
</evidence>
<feature type="domain" description="Alpha-L-arabinofuranosidase C-terminal" evidence="8">
    <location>
        <begin position="465"/>
        <end position="652"/>
    </location>
</feature>
<accession>A0ABV0A9A0</accession>
<evidence type="ECO:0000256" key="1">
    <source>
        <dbReference type="ARBA" id="ARBA00001462"/>
    </source>
</evidence>
<evidence type="ECO:0000256" key="2">
    <source>
        <dbReference type="ARBA" id="ARBA00007186"/>
    </source>
</evidence>
<keyword evidence="6" id="KW-0325">Glycoprotein</keyword>
<dbReference type="PANTHER" id="PTHR31776:SF0">
    <property type="entry name" value="ALPHA-L-ARABINOFURANOSIDASE 1"/>
    <property type="match status" value="1"/>
</dbReference>
<keyword evidence="5" id="KW-0378">Hydrolase</keyword>
<dbReference type="InterPro" id="IPR051563">
    <property type="entry name" value="Glycosyl_Hydrolase_51"/>
</dbReference>
<name>A0ABV0A9A0_9FLAO</name>
<dbReference type="InterPro" id="IPR017853">
    <property type="entry name" value="GH"/>
</dbReference>
<dbReference type="Gene3D" id="2.60.40.1180">
    <property type="entry name" value="Golgi alpha-mannosidase II"/>
    <property type="match status" value="1"/>
</dbReference>
<comment type="catalytic activity">
    <reaction evidence="1">
        <text>Hydrolysis of terminal non-reducing alpha-L-arabinofuranoside residues in alpha-L-arabinosides.</text>
        <dbReference type="EC" id="3.2.1.55"/>
    </reaction>
</comment>
<evidence type="ECO:0000256" key="4">
    <source>
        <dbReference type="ARBA" id="ARBA00022729"/>
    </source>
</evidence>
<keyword evidence="10" id="KW-1185">Reference proteome</keyword>
<evidence type="ECO:0000313" key="9">
    <source>
        <dbReference type="EMBL" id="MEN3323667.1"/>
    </source>
</evidence>
<dbReference type="InterPro" id="IPR055235">
    <property type="entry name" value="ASD1_cat"/>
</dbReference>
<dbReference type="EC" id="3.2.1.55" evidence="3"/>
<dbReference type="SUPFAM" id="SSF51011">
    <property type="entry name" value="Glycosyl hydrolase domain"/>
    <property type="match status" value="1"/>
</dbReference>
<sequence length="661" mass="74585">MKQKLVKKIAILSVLFNVLFAFSQQNNLEVDLTNTVAKIQPTMYGVFFEDINFAADGGLYAEMIKNRSFEFDNPFMGWIQPNSDRHSFNENSGIASAVNYTGNPTNKNYIRVKVSNDKGYELINEGFRGMGIKKDAAYSLYISASKKSGDIKTINIQFIDKSGAVLGETKIVLTSSDWKDYTSQLVATKTEAKAQIKITFEGTGEIDLDMISLFPVDTWKGRKNGLRKDLVQLLYDMNPGFLRFPGGCIVEGRTLEQRYQWKKTVGPVEDRENLINRWNTEFSHKLTPDYFQSFGLGFFEYFLLSEDLGAEALPILSCGMACQFNTGELVPMEELDPYIQDALDLIEFANGSIDTPWGKIRNSMGHPKPFNLKYIGVGNEQWGPDYIERYKVFAKAIKDKYPTMIIVSGSGPFPEGDYFEYGWEELKKLQAEIVDEHYYKPPQWFRDNASRYDAYDRKGPKIFAGEYAAQSVAIASPLNKNNWECALSEAAFMTGLERNAEVVHLTSYAPLMAHEEGWQWTPDMIWFNNLESYGTANYQVQKMYATNKGTDLLSITLDGKPVTGQSNLYATAAKDSDKKELIIKLVNTSNNIQNVTVNLFGKRVNSKGTISVLTSDSLTDVNSFETPNLISPKESIFKLKGKKAVVDLEANSFVILKFKLI</sequence>
<dbReference type="PANTHER" id="PTHR31776">
    <property type="entry name" value="ALPHA-L-ARABINOFURANOSIDASE 1"/>
    <property type="match status" value="1"/>
</dbReference>
<keyword evidence="4 7" id="KW-0732">Signal</keyword>
<evidence type="ECO:0000256" key="3">
    <source>
        <dbReference type="ARBA" id="ARBA00012670"/>
    </source>
</evidence>
<proteinExistence type="inferred from homology"/>
<evidence type="ECO:0000256" key="7">
    <source>
        <dbReference type="SAM" id="SignalP"/>
    </source>
</evidence>
<evidence type="ECO:0000256" key="5">
    <source>
        <dbReference type="ARBA" id="ARBA00022801"/>
    </source>
</evidence>
<dbReference type="RefSeq" id="WP_346241306.1">
    <property type="nucleotide sequence ID" value="NZ_JAZHYP010000003.1"/>
</dbReference>
<feature type="chain" id="PRO_5046317424" description="non-reducing end alpha-L-arabinofuranosidase" evidence="7">
    <location>
        <begin position="24"/>
        <end position="661"/>
    </location>
</feature>
<organism evidence="9 10">
    <name type="scientific">Mariniflexile soesokkakense</name>
    <dbReference type="NCBI Taxonomy" id="1343160"/>
    <lineage>
        <taxon>Bacteria</taxon>
        <taxon>Pseudomonadati</taxon>
        <taxon>Bacteroidota</taxon>
        <taxon>Flavobacteriia</taxon>
        <taxon>Flavobacteriales</taxon>
        <taxon>Flavobacteriaceae</taxon>
        <taxon>Mariniflexile</taxon>
    </lineage>
</organism>
<dbReference type="SUPFAM" id="SSF51445">
    <property type="entry name" value="(Trans)glycosidases"/>
    <property type="match status" value="1"/>
</dbReference>
<dbReference type="Pfam" id="PF06964">
    <property type="entry name" value="Alpha-L-AF_C"/>
    <property type="match status" value="1"/>
</dbReference>
<dbReference type="InterPro" id="IPR010720">
    <property type="entry name" value="Alpha-L-AF_C"/>
</dbReference>
<reference evidence="9 10" key="1">
    <citation type="submission" date="2024-01" db="EMBL/GenBank/DDBJ databases">
        <title>Mariniflexile litorale sp. nov., isolated from the shallow sediments of the Sea of Japan.</title>
        <authorList>
            <person name="Romanenko L."/>
            <person name="Bystritskaya E."/>
            <person name="Isaeva M."/>
        </authorList>
    </citation>
    <scope>NUCLEOTIDE SEQUENCE [LARGE SCALE GENOMIC DNA]</scope>
    <source>
        <strain evidence="9 10">KCTC 32427</strain>
    </source>
</reference>
<dbReference type="Proteomes" id="UP001416393">
    <property type="component" value="Unassembled WGS sequence"/>
</dbReference>
<dbReference type="InterPro" id="IPR013780">
    <property type="entry name" value="Glyco_hydro_b"/>
</dbReference>
<comment type="similarity">
    <text evidence="2">Belongs to the glycosyl hydrolase 51 family.</text>
</comment>